<name>A0A1I8B7D9_MELHA</name>
<dbReference type="InterPro" id="IPR038765">
    <property type="entry name" value="Papain-like_cys_pep_sf"/>
</dbReference>
<evidence type="ECO:0000313" key="2">
    <source>
        <dbReference type="WBParaSite" id="MhA1_Contig1481.frz3.gene2"/>
    </source>
</evidence>
<dbReference type="AlphaFoldDB" id="A0A1I8B7D9"/>
<evidence type="ECO:0000313" key="1">
    <source>
        <dbReference type="Proteomes" id="UP000095281"/>
    </source>
</evidence>
<protein>
    <submittedName>
        <fullName evidence="2">ULP_PROTEASE domain-containing protein</fullName>
    </submittedName>
</protein>
<sequence length="149" mass="17250">MNSLQIETILKKYLKNGFIGVFSSNNIPYREWNKPFCFVANTMRKGTVGEHWVACYSDNPTTVKYFDSFAEEPNCDMRQSMLGSFSKVKQNKFALQSPLSDTCGHYCIYFLILRSKNNFSSTLQKLHSIPPGGRDIVLRRFVEHLSYIR</sequence>
<dbReference type="Gene3D" id="3.40.395.10">
    <property type="entry name" value="Adenoviral Proteinase, Chain A"/>
    <property type="match status" value="1"/>
</dbReference>
<accession>A0A1I8B7D9</accession>
<dbReference type="WBParaSite" id="MhA1_Contig1481.frz3.gene2">
    <property type="protein sequence ID" value="MhA1_Contig1481.frz3.gene2"/>
    <property type="gene ID" value="MhA1_Contig1481.frz3.gene2"/>
</dbReference>
<proteinExistence type="predicted"/>
<keyword evidence="1" id="KW-1185">Reference proteome</keyword>
<dbReference type="SUPFAM" id="SSF54001">
    <property type="entry name" value="Cysteine proteinases"/>
    <property type="match status" value="1"/>
</dbReference>
<reference evidence="2" key="1">
    <citation type="submission" date="2016-11" db="UniProtKB">
        <authorList>
            <consortium name="WormBaseParasite"/>
        </authorList>
    </citation>
    <scope>IDENTIFICATION</scope>
</reference>
<organism evidence="1 2">
    <name type="scientific">Meloidogyne hapla</name>
    <name type="common">Root-knot nematode worm</name>
    <dbReference type="NCBI Taxonomy" id="6305"/>
    <lineage>
        <taxon>Eukaryota</taxon>
        <taxon>Metazoa</taxon>
        <taxon>Ecdysozoa</taxon>
        <taxon>Nematoda</taxon>
        <taxon>Chromadorea</taxon>
        <taxon>Rhabditida</taxon>
        <taxon>Tylenchina</taxon>
        <taxon>Tylenchomorpha</taxon>
        <taxon>Tylenchoidea</taxon>
        <taxon>Meloidogynidae</taxon>
        <taxon>Meloidogyninae</taxon>
        <taxon>Meloidogyne</taxon>
    </lineage>
</organism>
<dbReference type="Proteomes" id="UP000095281">
    <property type="component" value="Unplaced"/>
</dbReference>